<dbReference type="EMBL" id="BPQO01000004">
    <property type="protein sequence ID" value="GJD87787.1"/>
    <property type="molecule type" value="Genomic_DNA"/>
</dbReference>
<evidence type="ECO:0000313" key="2">
    <source>
        <dbReference type="EMBL" id="GJD87787.1"/>
    </source>
</evidence>
<protein>
    <recommendedName>
        <fullName evidence="4">Peptidase</fullName>
    </recommendedName>
</protein>
<keyword evidence="1" id="KW-0472">Membrane</keyword>
<feature type="transmembrane region" description="Helical" evidence="1">
    <location>
        <begin position="200"/>
        <end position="220"/>
    </location>
</feature>
<keyword evidence="1" id="KW-0812">Transmembrane</keyword>
<reference evidence="2" key="1">
    <citation type="journal article" date="2016" name="Front. Microbiol.">
        <title>Genome Sequence of the Piezophilic, Mesophilic Sulfate-Reducing Bacterium Desulfovibrio indicus J2T.</title>
        <authorList>
            <person name="Cao J."/>
            <person name="Maignien L."/>
            <person name="Shao Z."/>
            <person name="Alain K."/>
            <person name="Jebbar M."/>
        </authorList>
    </citation>
    <scope>NUCLEOTIDE SEQUENCE</scope>
    <source>
        <strain evidence="2">DSM 16372</strain>
    </source>
</reference>
<dbReference type="PANTHER" id="PTHR36434:SF1">
    <property type="entry name" value="MEMBRANE PROTEASE YUGP-RELATED"/>
    <property type="match status" value="1"/>
</dbReference>
<dbReference type="Proteomes" id="UP001055247">
    <property type="component" value="Unassembled WGS sequence"/>
</dbReference>
<dbReference type="Pfam" id="PF04298">
    <property type="entry name" value="Zn_peptidase_2"/>
    <property type="match status" value="1"/>
</dbReference>
<comment type="caution">
    <text evidence="2">The sequence shown here is derived from an EMBL/GenBank/DDBJ whole genome shotgun (WGS) entry which is preliminary data.</text>
</comment>
<evidence type="ECO:0008006" key="4">
    <source>
        <dbReference type="Google" id="ProtNLM"/>
    </source>
</evidence>
<evidence type="ECO:0000256" key="1">
    <source>
        <dbReference type="SAM" id="Phobius"/>
    </source>
</evidence>
<gene>
    <name evidence="2" type="ORF">BHAOGJBA_1292</name>
</gene>
<dbReference type="RefSeq" id="WP_238229780.1">
    <property type="nucleotide sequence ID" value="NZ_BPQO01000004.1"/>
</dbReference>
<dbReference type="AlphaFoldDB" id="A0AAV4ZHD0"/>
<organism evidence="2 3">
    <name type="scientific">Methylobacterium hispanicum</name>
    <dbReference type="NCBI Taxonomy" id="270350"/>
    <lineage>
        <taxon>Bacteria</taxon>
        <taxon>Pseudomonadati</taxon>
        <taxon>Pseudomonadota</taxon>
        <taxon>Alphaproteobacteria</taxon>
        <taxon>Hyphomicrobiales</taxon>
        <taxon>Methylobacteriaceae</taxon>
        <taxon>Methylobacterium</taxon>
    </lineage>
</organism>
<proteinExistence type="predicted"/>
<dbReference type="PANTHER" id="PTHR36434">
    <property type="entry name" value="MEMBRANE PROTEASE YUGP-RELATED"/>
    <property type="match status" value="1"/>
</dbReference>
<sequence>MPILLALGAALLFGLVFGPHWWVRRAMQQHATERPDLPGTGGELARHLLDLARLEHVLVEIAPADHYDPVANVVRLSPGNHDGRSITAVAVAAHEVAHALQHAAGDRLLAARVRFAPIVQGFEIAAALVMMTAPMVLAFVHSPALLALQVGVGIALLGVRLMFNILTLPVEFDASFRRALPILETGRFLDAGDLPGARTVLRAAALTYVASSLMALVNIARFRRILPF</sequence>
<reference evidence="2" key="2">
    <citation type="submission" date="2021-08" db="EMBL/GenBank/DDBJ databases">
        <authorList>
            <person name="Tani A."/>
            <person name="Ola A."/>
            <person name="Ogura Y."/>
            <person name="Katsura K."/>
            <person name="Hayashi T."/>
        </authorList>
    </citation>
    <scope>NUCLEOTIDE SEQUENCE</scope>
    <source>
        <strain evidence="2">DSM 16372</strain>
    </source>
</reference>
<feature type="transmembrane region" description="Helical" evidence="1">
    <location>
        <begin position="144"/>
        <end position="163"/>
    </location>
</feature>
<name>A0AAV4ZHD0_9HYPH</name>
<evidence type="ECO:0000313" key="3">
    <source>
        <dbReference type="Proteomes" id="UP001055247"/>
    </source>
</evidence>
<keyword evidence="1" id="KW-1133">Transmembrane helix</keyword>
<keyword evidence="3" id="KW-1185">Reference proteome</keyword>
<accession>A0AAV4ZHD0</accession>
<dbReference type="InterPro" id="IPR007395">
    <property type="entry name" value="Zn_peptidase_2"/>
</dbReference>